<keyword evidence="3" id="KW-0813">Transport</keyword>
<dbReference type="Proteomes" id="UP000182584">
    <property type="component" value="Unassembled WGS sequence"/>
</dbReference>
<dbReference type="InterPro" id="IPR050490">
    <property type="entry name" value="Bact_solute-bd_prot1"/>
</dbReference>
<evidence type="ECO:0000256" key="5">
    <source>
        <dbReference type="SAM" id="SignalP"/>
    </source>
</evidence>
<dbReference type="EMBL" id="FOGJ01000009">
    <property type="protein sequence ID" value="SER67014.1"/>
    <property type="molecule type" value="Genomic_DNA"/>
</dbReference>
<evidence type="ECO:0000313" key="6">
    <source>
        <dbReference type="EMBL" id="SER67014.1"/>
    </source>
</evidence>
<comment type="subcellular location">
    <subcellularLocation>
        <location evidence="1">Cell envelope</location>
    </subcellularLocation>
</comment>
<dbReference type="PANTHER" id="PTHR43649:SF31">
    <property type="entry name" value="SN-GLYCEROL-3-PHOSPHATE-BINDING PERIPLASMIC PROTEIN UGPB"/>
    <property type="match status" value="1"/>
</dbReference>
<dbReference type="RefSeq" id="WP_074755582.1">
    <property type="nucleotide sequence ID" value="NZ_FOGJ01000009.1"/>
</dbReference>
<comment type="similarity">
    <text evidence="2">Belongs to the bacterial solute-binding protein 1 family.</text>
</comment>
<reference evidence="6 7" key="1">
    <citation type="submission" date="2016-10" db="EMBL/GenBank/DDBJ databases">
        <authorList>
            <person name="de Groot N.N."/>
        </authorList>
    </citation>
    <scope>NUCLEOTIDE SEQUENCE [LARGE SCALE GENOMIC DNA]</scope>
    <source>
        <strain evidence="6 7">AR40</strain>
    </source>
</reference>
<evidence type="ECO:0000313" key="7">
    <source>
        <dbReference type="Proteomes" id="UP000182584"/>
    </source>
</evidence>
<sequence length="449" mass="48966">MKKKVLSLLMCTVLAAGVVGCSSGGAGTTDGGNATQTSNDGSKTYSTDKITINIWDSNQQPGLQEIADDWTAKSGVAVSIEVIDWDNYWTLLEAGASGGDMPDVFWMHSNTAQMYMENGILLDLTDYIAADSAIVKDNYYEGVWDLYNSDGKQYALPKDHDTIALLYNKAIFEEYGVDVPTDDWTWEDMYEAAKTITEKSNGDIYGLALNTSNNQDGWYNLVYDYGAQVITEDHKGTTIGSDQGKEAMEMVRKLLTVGAPQSVVAETGTDSLFQSGKVGMITQGSWMINSFYTAENHADYAWAMLPYADTNGNGSCDSGERYSCYNGLGWAANAGVSDPQACYDLISYFCSEEGQIKQAKLGVTMGGMKGVSEDFANAFEGMDVSAFTRAEEEGDLYFRPYTRKTPVWEDALQQAGGFLDAWQNPEDPALMSTACDNAQKIIEDAIAAE</sequence>
<name>A0A1H9R2Q8_BUTFI</name>
<keyword evidence="4 5" id="KW-0732">Signal</keyword>
<dbReference type="GO" id="GO:0030313">
    <property type="term" value="C:cell envelope"/>
    <property type="evidence" value="ECO:0007669"/>
    <property type="project" value="UniProtKB-SubCell"/>
</dbReference>
<dbReference type="InterPro" id="IPR006059">
    <property type="entry name" value="SBP"/>
</dbReference>
<evidence type="ECO:0000256" key="2">
    <source>
        <dbReference type="ARBA" id="ARBA00008520"/>
    </source>
</evidence>
<dbReference type="eggNOG" id="COG1653">
    <property type="taxonomic scope" value="Bacteria"/>
</dbReference>
<evidence type="ECO:0000256" key="4">
    <source>
        <dbReference type="ARBA" id="ARBA00022729"/>
    </source>
</evidence>
<evidence type="ECO:0000256" key="3">
    <source>
        <dbReference type="ARBA" id="ARBA00022448"/>
    </source>
</evidence>
<dbReference type="AlphaFoldDB" id="A0A1H9R2Q8"/>
<protein>
    <submittedName>
        <fullName evidence="6">Carbohydrate ABC transporter substrate-binding protein, CUT1 family</fullName>
    </submittedName>
</protein>
<evidence type="ECO:0000256" key="1">
    <source>
        <dbReference type="ARBA" id="ARBA00004196"/>
    </source>
</evidence>
<dbReference type="SUPFAM" id="SSF53850">
    <property type="entry name" value="Periplasmic binding protein-like II"/>
    <property type="match status" value="1"/>
</dbReference>
<dbReference type="OrthoDB" id="362670at2"/>
<gene>
    <name evidence="6" type="ORF">SAMN04487884_10923</name>
</gene>
<dbReference type="CDD" id="cd13585">
    <property type="entry name" value="PBP2_TMBP_like"/>
    <property type="match status" value="1"/>
</dbReference>
<proteinExistence type="inferred from homology"/>
<feature type="signal peptide" evidence="5">
    <location>
        <begin position="1"/>
        <end position="26"/>
    </location>
</feature>
<feature type="chain" id="PRO_5039003691" evidence="5">
    <location>
        <begin position="27"/>
        <end position="449"/>
    </location>
</feature>
<dbReference type="PANTHER" id="PTHR43649">
    <property type="entry name" value="ARABINOSE-BINDING PROTEIN-RELATED"/>
    <property type="match status" value="1"/>
</dbReference>
<dbReference type="Pfam" id="PF01547">
    <property type="entry name" value="SBP_bac_1"/>
    <property type="match status" value="1"/>
</dbReference>
<accession>A0A1H9R2Q8</accession>
<dbReference type="PROSITE" id="PS51257">
    <property type="entry name" value="PROKAR_LIPOPROTEIN"/>
    <property type="match status" value="1"/>
</dbReference>
<organism evidence="6 7">
    <name type="scientific">Butyrivibrio fibrisolvens</name>
    <dbReference type="NCBI Taxonomy" id="831"/>
    <lineage>
        <taxon>Bacteria</taxon>
        <taxon>Bacillati</taxon>
        <taxon>Bacillota</taxon>
        <taxon>Clostridia</taxon>
        <taxon>Lachnospirales</taxon>
        <taxon>Lachnospiraceae</taxon>
        <taxon>Butyrivibrio</taxon>
    </lineage>
</organism>
<dbReference type="Gene3D" id="3.40.190.10">
    <property type="entry name" value="Periplasmic binding protein-like II"/>
    <property type="match status" value="1"/>
</dbReference>